<keyword evidence="1" id="KW-0472">Membrane</keyword>
<keyword evidence="3" id="KW-1185">Reference proteome</keyword>
<evidence type="ECO:0000256" key="1">
    <source>
        <dbReference type="SAM" id="Phobius"/>
    </source>
</evidence>
<dbReference type="Proteomes" id="UP000654108">
    <property type="component" value="Unassembled WGS sequence"/>
</dbReference>
<feature type="transmembrane region" description="Helical" evidence="1">
    <location>
        <begin position="295"/>
        <end position="318"/>
    </location>
</feature>
<feature type="transmembrane region" description="Helical" evidence="1">
    <location>
        <begin position="234"/>
        <end position="256"/>
    </location>
</feature>
<sequence length="433" mass="45607">MKALRSGSRLFGYGFAALGPIGSAGAQFVLSLQVLHVLDPAVFGTFAFLLLLSQLSLSVSSALLVAPFPVAVAADGVDRRSMLACFHSANLVYSALVLVVFWIIGTALGLGTGVALIFGAYAALMALRWFGRAYNYFHGWQGRTIRSDLLYGLLLLGAVWIMQATGTASLLAATLGLLAAAAISTLVLGRDFLLCQATRLSLHALGTYRAIWRNHSRWSLAGVATTELTANAHAYVVTLLIGPLAFAPLAASALLIRPINLAANALRDFERPRLARILANQGTEPAVGALRAFSAVLFSVWTGCAVLAAAIAVYAPGAIFPPEYARGELLLGASLWFGVTLLRNLRTPSSVLLQAAGQFRPLASASSVSCGVSIAAVAGLTFLLGPVWSIAGVALGEMVFAAMVSRQFRRWRQTRRTDASTPATAGQADVEMT</sequence>
<dbReference type="RefSeq" id="WP_191777215.1">
    <property type="nucleotide sequence ID" value="NZ_JACYFU010000004.1"/>
</dbReference>
<feature type="transmembrane region" description="Helical" evidence="1">
    <location>
        <begin position="110"/>
        <end position="130"/>
    </location>
</feature>
<proteinExistence type="predicted"/>
<feature type="transmembrane region" description="Helical" evidence="1">
    <location>
        <begin position="82"/>
        <end position="104"/>
    </location>
</feature>
<dbReference type="EMBL" id="JACYFU010000004">
    <property type="protein sequence ID" value="MBD8066794.1"/>
    <property type="molecule type" value="Genomic_DNA"/>
</dbReference>
<accession>A0A927FX88</accession>
<comment type="caution">
    <text evidence="2">The sequence shown here is derived from an EMBL/GenBank/DDBJ whole genome shotgun (WGS) entry which is preliminary data.</text>
</comment>
<evidence type="ECO:0000313" key="2">
    <source>
        <dbReference type="EMBL" id="MBD8066794.1"/>
    </source>
</evidence>
<evidence type="ECO:0000313" key="3">
    <source>
        <dbReference type="Proteomes" id="UP000654108"/>
    </source>
</evidence>
<feature type="transmembrane region" description="Helical" evidence="1">
    <location>
        <begin position="42"/>
        <end position="70"/>
    </location>
</feature>
<feature type="transmembrane region" description="Helical" evidence="1">
    <location>
        <begin position="150"/>
        <end position="183"/>
    </location>
</feature>
<reference evidence="2" key="1">
    <citation type="submission" date="2020-09" db="EMBL/GenBank/DDBJ databases">
        <title>Genome seq and assembly of Devosia sp.</title>
        <authorList>
            <person name="Chhetri G."/>
        </authorList>
    </citation>
    <scope>NUCLEOTIDE SEQUENCE</scope>
    <source>
        <strain evidence="2">PTR5</strain>
    </source>
</reference>
<organism evidence="2 3">
    <name type="scientific">Devosia oryzisoli</name>
    <dbReference type="NCBI Taxonomy" id="2774138"/>
    <lineage>
        <taxon>Bacteria</taxon>
        <taxon>Pseudomonadati</taxon>
        <taxon>Pseudomonadota</taxon>
        <taxon>Alphaproteobacteria</taxon>
        <taxon>Hyphomicrobiales</taxon>
        <taxon>Devosiaceae</taxon>
        <taxon>Devosia</taxon>
    </lineage>
</organism>
<dbReference type="AlphaFoldDB" id="A0A927FX88"/>
<protein>
    <submittedName>
        <fullName evidence="2">Uncharacterized protein</fullName>
    </submittedName>
</protein>
<name>A0A927FX88_9HYPH</name>
<keyword evidence="1" id="KW-0812">Transmembrane</keyword>
<keyword evidence="1" id="KW-1133">Transmembrane helix</keyword>
<feature type="transmembrane region" description="Helical" evidence="1">
    <location>
        <begin position="387"/>
        <end position="405"/>
    </location>
</feature>
<gene>
    <name evidence="2" type="ORF">IC608_15070</name>
</gene>